<dbReference type="FunFam" id="1.10.8.60:FF:000160">
    <property type="entry name" value="WGS project CABT00000000 data, contig 2.55"/>
    <property type="match status" value="1"/>
</dbReference>
<organism evidence="6 7">
    <name type="scientific">Dendrothele bispora (strain CBS 962.96)</name>
    <dbReference type="NCBI Taxonomy" id="1314807"/>
    <lineage>
        <taxon>Eukaryota</taxon>
        <taxon>Fungi</taxon>
        <taxon>Dikarya</taxon>
        <taxon>Basidiomycota</taxon>
        <taxon>Agaricomycotina</taxon>
        <taxon>Agaricomycetes</taxon>
        <taxon>Agaricomycetidae</taxon>
        <taxon>Agaricales</taxon>
        <taxon>Agaricales incertae sedis</taxon>
        <taxon>Dendrothele</taxon>
    </lineage>
</organism>
<proteinExistence type="inferred from homology"/>
<dbReference type="InterPro" id="IPR000641">
    <property type="entry name" value="CbxX/CfxQ"/>
</dbReference>
<gene>
    <name evidence="6" type="ORF">K435DRAFT_965745</name>
</gene>
<comment type="similarity">
    <text evidence="1">Belongs to the CbxX/CfxQ family.</text>
</comment>
<dbReference type="Pfam" id="PF13087">
    <property type="entry name" value="AAA_12"/>
    <property type="match status" value="1"/>
</dbReference>
<dbReference type="Gene3D" id="3.40.50.300">
    <property type="entry name" value="P-loop containing nucleotide triphosphate hydrolases"/>
    <property type="match status" value="6"/>
</dbReference>
<dbReference type="CDD" id="cd00009">
    <property type="entry name" value="AAA"/>
    <property type="match status" value="3"/>
</dbReference>
<feature type="compositionally biased region" description="Polar residues" evidence="4">
    <location>
        <begin position="2188"/>
        <end position="2197"/>
    </location>
</feature>
<dbReference type="GO" id="GO:0016887">
    <property type="term" value="F:ATP hydrolysis activity"/>
    <property type="evidence" value="ECO:0007669"/>
    <property type="project" value="InterPro"/>
</dbReference>
<dbReference type="CDD" id="cd18808">
    <property type="entry name" value="SF1_C_Upf1"/>
    <property type="match status" value="1"/>
</dbReference>
<evidence type="ECO:0000259" key="5">
    <source>
        <dbReference type="SMART" id="SM00382"/>
    </source>
</evidence>
<dbReference type="InterPro" id="IPR041679">
    <property type="entry name" value="DNA2/NAM7-like_C"/>
</dbReference>
<dbReference type="InterPro" id="IPR041627">
    <property type="entry name" value="AAA_lid_6"/>
</dbReference>
<dbReference type="Pfam" id="PF17866">
    <property type="entry name" value="AAA_lid_6"/>
    <property type="match status" value="1"/>
</dbReference>
<feature type="compositionally biased region" description="Pro residues" evidence="4">
    <location>
        <begin position="1212"/>
        <end position="1223"/>
    </location>
</feature>
<feature type="domain" description="AAA+ ATPase" evidence="5">
    <location>
        <begin position="476"/>
        <end position="880"/>
    </location>
</feature>
<feature type="compositionally biased region" description="Polar residues" evidence="4">
    <location>
        <begin position="1259"/>
        <end position="1280"/>
    </location>
</feature>
<feature type="region of interest" description="Disordered" evidence="4">
    <location>
        <begin position="1208"/>
        <end position="1339"/>
    </location>
</feature>
<dbReference type="GO" id="GO:0005524">
    <property type="term" value="F:ATP binding"/>
    <property type="evidence" value="ECO:0007669"/>
    <property type="project" value="UniProtKB-KW"/>
</dbReference>
<dbReference type="SMART" id="SM00382">
    <property type="entry name" value="AAA"/>
    <property type="match status" value="4"/>
</dbReference>
<accession>A0A4S8M513</accession>
<dbReference type="SUPFAM" id="SSF52540">
    <property type="entry name" value="P-loop containing nucleoside triphosphate hydrolases"/>
    <property type="match status" value="4"/>
</dbReference>
<evidence type="ECO:0000256" key="2">
    <source>
        <dbReference type="ARBA" id="ARBA00022741"/>
    </source>
</evidence>
<dbReference type="Pfam" id="PF00004">
    <property type="entry name" value="AAA"/>
    <property type="match status" value="3"/>
</dbReference>
<feature type="compositionally biased region" description="Polar residues" evidence="4">
    <location>
        <begin position="1301"/>
        <end position="1330"/>
    </location>
</feature>
<dbReference type="FunFam" id="3.40.50.300:FF:000216">
    <property type="entry name" value="Type VII secretion ATPase EccA"/>
    <property type="match status" value="3"/>
</dbReference>
<dbReference type="InterPro" id="IPR041677">
    <property type="entry name" value="DNA2/NAM7_AAA_11"/>
</dbReference>
<feature type="region of interest" description="Disordered" evidence="4">
    <location>
        <begin position="1140"/>
        <end position="1174"/>
    </location>
</feature>
<dbReference type="Gene3D" id="1.10.8.60">
    <property type="match status" value="2"/>
</dbReference>
<dbReference type="InterPro" id="IPR003593">
    <property type="entry name" value="AAA+_ATPase"/>
</dbReference>
<dbReference type="PANTHER" id="PTHR43392:SF2">
    <property type="entry name" value="AAA-TYPE ATPASE FAMILY PROTEIN _ ANKYRIN REPEAT FAMILY PROTEIN"/>
    <property type="match status" value="1"/>
</dbReference>
<dbReference type="InterPro" id="IPR027417">
    <property type="entry name" value="P-loop_NTPase"/>
</dbReference>
<keyword evidence="6" id="KW-0378">Hydrolase</keyword>
<keyword evidence="7" id="KW-1185">Reference proteome</keyword>
<feature type="region of interest" description="Disordered" evidence="4">
    <location>
        <begin position="2288"/>
        <end position="2330"/>
    </location>
</feature>
<feature type="region of interest" description="Disordered" evidence="4">
    <location>
        <begin position="216"/>
        <end position="237"/>
    </location>
</feature>
<evidence type="ECO:0000256" key="4">
    <source>
        <dbReference type="SAM" id="MobiDB-lite"/>
    </source>
</evidence>
<dbReference type="PRINTS" id="PR00819">
    <property type="entry name" value="CBXCFQXSUPER"/>
</dbReference>
<protein>
    <submittedName>
        <fullName evidence="6">P-loop containing nucleoside triphosphate hydrolase protein</fullName>
    </submittedName>
</protein>
<dbReference type="GO" id="GO:0004386">
    <property type="term" value="F:helicase activity"/>
    <property type="evidence" value="ECO:0007669"/>
    <property type="project" value="InterPro"/>
</dbReference>
<dbReference type="CDD" id="cd06008">
    <property type="entry name" value="NF-X1-zinc-finger"/>
    <property type="match status" value="1"/>
</dbReference>
<feature type="region of interest" description="Disordered" evidence="4">
    <location>
        <begin position="2168"/>
        <end position="2197"/>
    </location>
</feature>
<feature type="domain" description="AAA+ ATPase" evidence="5">
    <location>
        <begin position="1382"/>
        <end position="1518"/>
    </location>
</feature>
<dbReference type="Proteomes" id="UP000297245">
    <property type="component" value="Unassembled WGS sequence"/>
</dbReference>
<dbReference type="OrthoDB" id="2423195at2759"/>
<keyword evidence="2" id="KW-0547">Nucleotide-binding</keyword>
<feature type="domain" description="AAA+ ATPase" evidence="5">
    <location>
        <begin position="1661"/>
        <end position="1778"/>
    </location>
</feature>
<dbReference type="PANTHER" id="PTHR43392">
    <property type="entry name" value="AAA-TYPE ATPASE FAMILY PROTEIN / ANKYRIN REPEAT FAMILY PROTEIN"/>
    <property type="match status" value="1"/>
</dbReference>
<dbReference type="CDD" id="cd17936">
    <property type="entry name" value="EEXXEc_NFX1"/>
    <property type="match status" value="1"/>
</dbReference>
<name>A0A4S8M513_DENBC</name>
<evidence type="ECO:0000256" key="1">
    <source>
        <dbReference type="ARBA" id="ARBA00010378"/>
    </source>
</evidence>
<sequence>MTDSRHISRLNRIFYDSLDKKQIKSHKQFIEAICAQSDATICMDKLIAKDGLRLVRESIQSDANPNFLNGPATDLLRFLQTPEIKTINSGQYLEKALHAIMDPPIFWKSFLAAFKAKQLKEQAQRSFAWLLHQLLTLPGDSPSPHLADAEAVLQALIESPILDIRNAGQKIKHTISVISTPSTAVLDDVVHPGGRHDNDFADFRKVAILPTPDELASKEPPFLRPSSSLDDPSTEHHRESLYLDNQFRLLREDMIYEMREELQTALGKPKGKKHRGFVVQDLKVVGVELGPSNRRNKWGMIFECKEDLPQLKNISDPVKRKKYLEENTKILKHQSLTCLIVNGNVMAFPSVRRDEQLLALKPRPRIVLEMEGDVNNLMLRLKSAQHVKIIQIDTAVFSYEPILNALKLIKELPLSEELLFWKDGKAPSSPSPSPGLSYAICNFAANPKQDIQNLLDTGKSIVLDNTQAESLLSGLNQKLSIIQGPPGTGKSFIGALLAKFLHKFSDQRILVVCYTNHALDQFLEDLLDIGIPIDDMVRIGGKSTTRTEPMMLQKQKKPFVRSPYGLVNDLKQTIEIRANSLDDAFDRYKQASVGNEDLLIHLEYDEPEFFEAFQVPTADDGMKLVGKKGRAIGDDYLLHQWRNGWNAGVFQNEPNVKAAHDIWNMSGESRQELLLKWTEDILKVEIEDFCDTAKEYNKLVHALTRVFRERDAEILRSKRIIGCTTTAAAKYGEDIQAAVPDVVLVEEAGEILESHIVTALGASAKQLIMIGDHKQLRPKVNNYKLTVEKDDGYDLNVSLFERLVLKGYPHRTLNAQHRMRPEISALIRHLTYPDLSDAPRTKNRPNLRGVRGNIVFINHSQPEDDMPQVADGRDFGSKSSKQNTYEVRMILKIVRYLAQQGYGTDKIVVLTPYLGQLSKLRNELKHDSETDPVLNDLDSYDLVRAGLLDPGAAKSGQRRLRLATIDNYQGEESEIVVVSLTRSNSSNDIGFMSSPERLNVLLSRARNALIMIGNSDTFTKSKKGKELYKKFFEFMKKQGHIHDGFPVRCEQHPNRVALLTTENQFDAECPDGGCSEPCGTKLSCGIHTCPSKCHQLADHSKMPCEAIIQSQCLNGHNRTRRCKDTDTGICKKCEKQRKDDEDRRQREFERQKKRDEDEAEHLRRMKQVENDRAETEQVLRDLQLKQERENALRRKKEDLKDLKDFVKEASKPQPPPSPPPAPPKSAANNTANSTKTSSNSPQPSTLPKSAADRTARWTKASSHPLQSPLSGVTSPQTATFPSSPASNSPEASSSRHKTTSKKPTASTNSIGRSGVPTSNPTTRDPSPTEQTWERKKSIEGATNNAIDAIMEMIGLENVKTKVMEIYDQIELSKLQNVSAKDQRFNVVLLGNPGTGKTTVARHYAKFLASVGLLPGMAFEETTGSRLANDGIPGVKKLLENVTNAGGGCIFLDEAYQLTADHNFQGKNVLDFLLAEMENNIGRIVFILAGYNKEMEKFFEHNTGLTSRVPHRLQFDDYKDPELLNMLEKSMHRKWSGKMKVEEGIQGLYGRIAIKRLGRGRGTHNFGNARALENLLARISERQAARIRKEKDAGYRPDPFLLINEDLIGPEPTQAIRDSPHWKKLQEMIGLTSVKESVQSLLDMVTRNYKRELVEQEPMAVSLNRVFIGSPGTGKTTVAGLYGQILAELGLLSNGEVVIKSPSDFVGSALGESQKNTKAILANTVGKVLVIDEAYMLYGGGKTGQQADPYKTDVIDTIVAEVQSRPGEDRCVLLLGYKDQMVEMFQNVNPGLSRRFAIEDAFSFEDFSPDELRRILDLKLKQQNLDATTEAKKVALDVLDRAKRRPNFGNGGEVENMLAKAKINYTKRIRGVDAPIDTVFEPVDFDPDFDRANHASDNLDELFKDVVGCEDVVSKLRKYQNVARNASRRNKDVAEVVPTSFVFKGPPGTGKTTTARKMGQVYYDMGLLGKPDVLECSASDLVGQYVGQTGPKVAQMFDKALGQVLFIDEAYRLREGHFAQEAIDEIVGLMTQDKYKGKIVVILAGYDDDINQLLEVNRGLASRFPEEVCFHNLSPEECIGILAQRLVKDGVRLEGVHQPASGISQPFRPLFEQLCSFTSWGNARDVLTIAKEMVGVAMDKMNDTDDDVTLESADAITCVENALARFRSRESNQTLRRPRSNLPMEMPSPRTQSPPSFNTTTKIVTEERHQPEAASEGDGRDPGVSDAIWHQLQLDKAAEEAAKKKQQEELQKAEEERREAARKEQEEIEKAKQLEMEIARQQDAARIQELKRQREQQRLREEQARRERERREAELKAQREAEERERKEEMKAQQKLREMGICPAGYRWIKQSGGYRCEAGGHFVSDAQLGR</sequence>
<feature type="compositionally biased region" description="Low complexity" evidence="4">
    <location>
        <begin position="1281"/>
        <end position="1292"/>
    </location>
</feature>
<dbReference type="Pfam" id="PF13086">
    <property type="entry name" value="AAA_11"/>
    <property type="match status" value="1"/>
</dbReference>
<reference evidence="6 7" key="1">
    <citation type="journal article" date="2019" name="Nat. Ecol. Evol.">
        <title>Megaphylogeny resolves global patterns of mushroom evolution.</title>
        <authorList>
            <person name="Varga T."/>
            <person name="Krizsan K."/>
            <person name="Foldi C."/>
            <person name="Dima B."/>
            <person name="Sanchez-Garcia M."/>
            <person name="Sanchez-Ramirez S."/>
            <person name="Szollosi G.J."/>
            <person name="Szarkandi J.G."/>
            <person name="Papp V."/>
            <person name="Albert L."/>
            <person name="Andreopoulos W."/>
            <person name="Angelini C."/>
            <person name="Antonin V."/>
            <person name="Barry K.W."/>
            <person name="Bougher N.L."/>
            <person name="Buchanan P."/>
            <person name="Buyck B."/>
            <person name="Bense V."/>
            <person name="Catcheside P."/>
            <person name="Chovatia M."/>
            <person name="Cooper J."/>
            <person name="Damon W."/>
            <person name="Desjardin D."/>
            <person name="Finy P."/>
            <person name="Geml J."/>
            <person name="Haridas S."/>
            <person name="Hughes K."/>
            <person name="Justo A."/>
            <person name="Karasinski D."/>
            <person name="Kautmanova I."/>
            <person name="Kiss B."/>
            <person name="Kocsube S."/>
            <person name="Kotiranta H."/>
            <person name="LaButti K.M."/>
            <person name="Lechner B.E."/>
            <person name="Liimatainen K."/>
            <person name="Lipzen A."/>
            <person name="Lukacs Z."/>
            <person name="Mihaltcheva S."/>
            <person name="Morgado L.N."/>
            <person name="Niskanen T."/>
            <person name="Noordeloos M.E."/>
            <person name="Ohm R.A."/>
            <person name="Ortiz-Santana B."/>
            <person name="Ovrebo C."/>
            <person name="Racz N."/>
            <person name="Riley R."/>
            <person name="Savchenko A."/>
            <person name="Shiryaev A."/>
            <person name="Soop K."/>
            <person name="Spirin V."/>
            <person name="Szebenyi C."/>
            <person name="Tomsovsky M."/>
            <person name="Tulloss R.E."/>
            <person name="Uehling J."/>
            <person name="Grigoriev I.V."/>
            <person name="Vagvolgyi C."/>
            <person name="Papp T."/>
            <person name="Martin F.M."/>
            <person name="Miettinen O."/>
            <person name="Hibbett D.S."/>
            <person name="Nagy L.G."/>
        </authorList>
    </citation>
    <scope>NUCLEOTIDE SEQUENCE [LARGE SCALE GENOMIC DNA]</scope>
    <source>
        <strain evidence="6 7">CBS 962.96</strain>
    </source>
</reference>
<dbReference type="InterPro" id="IPR050773">
    <property type="entry name" value="CbxX/CfxQ_RuBisCO_ESX"/>
</dbReference>
<evidence type="ECO:0000256" key="3">
    <source>
        <dbReference type="ARBA" id="ARBA00022840"/>
    </source>
</evidence>
<feature type="domain" description="AAA+ ATPase" evidence="5">
    <location>
        <begin position="1936"/>
        <end position="2073"/>
    </location>
</feature>
<dbReference type="InterPro" id="IPR003959">
    <property type="entry name" value="ATPase_AAA_core"/>
</dbReference>
<dbReference type="InterPro" id="IPR047187">
    <property type="entry name" value="SF1_C_Upf1"/>
</dbReference>
<feature type="region of interest" description="Disordered" evidence="4">
    <location>
        <begin position="2236"/>
        <end position="2267"/>
    </location>
</feature>
<dbReference type="EMBL" id="ML179167">
    <property type="protein sequence ID" value="THU96868.1"/>
    <property type="molecule type" value="Genomic_DNA"/>
</dbReference>
<evidence type="ECO:0000313" key="7">
    <source>
        <dbReference type="Proteomes" id="UP000297245"/>
    </source>
</evidence>
<feature type="compositionally biased region" description="Low complexity" evidence="4">
    <location>
        <begin position="1224"/>
        <end position="1241"/>
    </location>
</feature>
<evidence type="ECO:0000313" key="6">
    <source>
        <dbReference type="EMBL" id="THU96868.1"/>
    </source>
</evidence>
<dbReference type="FunFam" id="3.40.50.300:FF:001660">
    <property type="entry name" value="NF-X1 finger and helicase protein, putative"/>
    <property type="match status" value="1"/>
</dbReference>
<keyword evidence="3" id="KW-0067">ATP-binding</keyword>